<dbReference type="InterPro" id="IPR002130">
    <property type="entry name" value="Cyclophilin-type_PPIase_dom"/>
</dbReference>
<keyword evidence="2 4" id="KW-0697">Rotamase</keyword>
<keyword evidence="3 4" id="KW-0413">Isomerase</keyword>
<comment type="similarity">
    <text evidence="4">Belongs to the cyclophilin-type PPIase family.</text>
</comment>
<feature type="region of interest" description="Disordered" evidence="5">
    <location>
        <begin position="104"/>
        <end position="124"/>
    </location>
</feature>
<comment type="caution">
    <text evidence="7">The sequence shown here is derived from an EMBL/GenBank/DDBJ whole genome shotgun (WGS) entry which is preliminary data.</text>
</comment>
<name>A0A9D1AIE4_9FIRM</name>
<feature type="chain" id="PRO_5039743758" description="Peptidyl-prolyl cis-trans isomerase" evidence="4">
    <location>
        <begin position="20"/>
        <end position="244"/>
    </location>
</feature>
<proteinExistence type="inferred from homology"/>
<comment type="function">
    <text evidence="1 4">PPIases accelerate the folding of proteins. It catalyzes the cis-trans isomerization of proline imidic peptide bonds in oligopeptides.</text>
</comment>
<sequence length="244" mass="26906">MKWKTPLALLLGAVMLFCATGCEKQQDSRISATQSTELLQFQEPEEGATMAIVHTTLGDISFVLYEEQAPNTCQQFIDLVNQGFYTNRDIYGIEMGNVFTGSEDHGGLEGKTTAENGRGYEPETDPGLWQLTGAVCAYGERDGVYERTVLADSRFFMVSQVEADPEVVSYMEENNYPENVIQAYQEVGGNPITSGSFTVFGQVVDGLDVLNEIAAVPTEAESIYPSTPMYVESIELGEYHREAQ</sequence>
<reference evidence="7" key="2">
    <citation type="journal article" date="2021" name="PeerJ">
        <title>Extensive microbial diversity within the chicken gut microbiome revealed by metagenomics and culture.</title>
        <authorList>
            <person name="Gilroy R."/>
            <person name="Ravi A."/>
            <person name="Getino M."/>
            <person name="Pursley I."/>
            <person name="Horton D.L."/>
            <person name="Alikhan N.F."/>
            <person name="Baker D."/>
            <person name="Gharbi K."/>
            <person name="Hall N."/>
            <person name="Watson M."/>
            <person name="Adriaenssens E.M."/>
            <person name="Foster-Nyarko E."/>
            <person name="Jarju S."/>
            <person name="Secka A."/>
            <person name="Antonio M."/>
            <person name="Oren A."/>
            <person name="Chaudhuri R.R."/>
            <person name="La Ragione R."/>
            <person name="Hildebrand F."/>
            <person name="Pallen M.J."/>
        </authorList>
    </citation>
    <scope>NUCLEOTIDE SEQUENCE</scope>
    <source>
        <strain evidence="7">CHK184-25365</strain>
    </source>
</reference>
<accession>A0A9D1AIE4</accession>
<dbReference type="InterPro" id="IPR044666">
    <property type="entry name" value="Cyclophilin_A-like"/>
</dbReference>
<dbReference type="PROSITE" id="PS50072">
    <property type="entry name" value="CSA_PPIASE_2"/>
    <property type="match status" value="1"/>
</dbReference>
<dbReference type="PANTHER" id="PTHR45625">
    <property type="entry name" value="PEPTIDYL-PROLYL CIS-TRANS ISOMERASE-RELATED"/>
    <property type="match status" value="1"/>
</dbReference>
<evidence type="ECO:0000256" key="3">
    <source>
        <dbReference type="ARBA" id="ARBA00023235"/>
    </source>
</evidence>
<protein>
    <recommendedName>
        <fullName evidence="4">Peptidyl-prolyl cis-trans isomerase</fullName>
        <shortName evidence="4">PPIase</shortName>
        <ecNumber evidence="4">5.2.1.8</ecNumber>
    </recommendedName>
</protein>
<feature type="signal peptide" evidence="4">
    <location>
        <begin position="1"/>
        <end position="19"/>
    </location>
</feature>
<evidence type="ECO:0000256" key="4">
    <source>
        <dbReference type="RuleBase" id="RU363019"/>
    </source>
</evidence>
<dbReference type="PANTHER" id="PTHR45625:SF4">
    <property type="entry name" value="PEPTIDYLPROLYL ISOMERASE DOMAIN AND WD REPEAT-CONTAINING PROTEIN 1"/>
    <property type="match status" value="1"/>
</dbReference>
<evidence type="ECO:0000313" key="7">
    <source>
        <dbReference type="EMBL" id="HIR40957.1"/>
    </source>
</evidence>
<keyword evidence="4" id="KW-0732">Signal</keyword>
<dbReference type="Proteomes" id="UP000886749">
    <property type="component" value="Unassembled WGS sequence"/>
</dbReference>
<reference evidence="7" key="1">
    <citation type="submission" date="2020-10" db="EMBL/GenBank/DDBJ databases">
        <authorList>
            <person name="Gilroy R."/>
        </authorList>
    </citation>
    <scope>NUCLEOTIDE SEQUENCE</scope>
    <source>
        <strain evidence="7">CHK184-25365</strain>
    </source>
</reference>
<dbReference type="InterPro" id="IPR029000">
    <property type="entry name" value="Cyclophilin-like_dom_sf"/>
</dbReference>
<evidence type="ECO:0000256" key="5">
    <source>
        <dbReference type="SAM" id="MobiDB-lite"/>
    </source>
</evidence>
<dbReference type="SUPFAM" id="SSF50891">
    <property type="entry name" value="Cyclophilin-like"/>
    <property type="match status" value="1"/>
</dbReference>
<dbReference type="Gene3D" id="2.40.100.10">
    <property type="entry name" value="Cyclophilin-like"/>
    <property type="match status" value="1"/>
</dbReference>
<evidence type="ECO:0000259" key="6">
    <source>
        <dbReference type="PROSITE" id="PS50072"/>
    </source>
</evidence>
<evidence type="ECO:0000256" key="1">
    <source>
        <dbReference type="ARBA" id="ARBA00002388"/>
    </source>
</evidence>
<gene>
    <name evidence="7" type="ORF">IAB36_03915</name>
</gene>
<comment type="catalytic activity">
    <reaction evidence="4">
        <text>[protein]-peptidylproline (omega=180) = [protein]-peptidylproline (omega=0)</text>
        <dbReference type="Rhea" id="RHEA:16237"/>
        <dbReference type="Rhea" id="RHEA-COMP:10747"/>
        <dbReference type="Rhea" id="RHEA-COMP:10748"/>
        <dbReference type="ChEBI" id="CHEBI:83833"/>
        <dbReference type="ChEBI" id="CHEBI:83834"/>
        <dbReference type="EC" id="5.2.1.8"/>
    </reaction>
</comment>
<feature type="domain" description="PPIase cyclophilin-type" evidence="6">
    <location>
        <begin position="47"/>
        <end position="236"/>
    </location>
</feature>
<dbReference type="PRINTS" id="PR00153">
    <property type="entry name" value="CSAPPISMRASE"/>
</dbReference>
<organism evidence="7 8">
    <name type="scientific">Candidatus Egerieicola pullicola</name>
    <dbReference type="NCBI Taxonomy" id="2840775"/>
    <lineage>
        <taxon>Bacteria</taxon>
        <taxon>Bacillati</taxon>
        <taxon>Bacillota</taxon>
        <taxon>Clostridia</taxon>
        <taxon>Eubacteriales</taxon>
        <taxon>Oscillospiraceae</taxon>
        <taxon>Oscillospiraceae incertae sedis</taxon>
        <taxon>Candidatus Egerieicola</taxon>
    </lineage>
</organism>
<evidence type="ECO:0000313" key="8">
    <source>
        <dbReference type="Proteomes" id="UP000886749"/>
    </source>
</evidence>
<dbReference type="AlphaFoldDB" id="A0A9D1AIE4"/>
<dbReference type="Pfam" id="PF00160">
    <property type="entry name" value="Pro_isomerase"/>
    <property type="match status" value="1"/>
</dbReference>
<dbReference type="EMBL" id="DVGY01000086">
    <property type="protein sequence ID" value="HIR40957.1"/>
    <property type="molecule type" value="Genomic_DNA"/>
</dbReference>
<evidence type="ECO:0000256" key="2">
    <source>
        <dbReference type="ARBA" id="ARBA00023110"/>
    </source>
</evidence>
<dbReference type="EC" id="5.2.1.8" evidence="4"/>
<dbReference type="GO" id="GO:0003755">
    <property type="term" value="F:peptidyl-prolyl cis-trans isomerase activity"/>
    <property type="evidence" value="ECO:0007669"/>
    <property type="project" value="UniProtKB-UniRule"/>
</dbReference>